<dbReference type="Proteomes" id="UP000557739">
    <property type="component" value="Unassembled WGS sequence"/>
</dbReference>
<organism evidence="1 2">
    <name type="scientific">Sphingomonas yantingensis</name>
    <dbReference type="NCBI Taxonomy" id="1241761"/>
    <lineage>
        <taxon>Bacteria</taxon>
        <taxon>Pseudomonadati</taxon>
        <taxon>Pseudomonadota</taxon>
        <taxon>Alphaproteobacteria</taxon>
        <taxon>Sphingomonadales</taxon>
        <taxon>Sphingomonadaceae</taxon>
        <taxon>Sphingomonas</taxon>
    </lineage>
</organism>
<name>A0A7W9AMU0_9SPHN</name>
<comment type="caution">
    <text evidence="1">The sequence shown here is derived from an EMBL/GenBank/DDBJ whole genome shotgun (WGS) entry which is preliminary data.</text>
</comment>
<protein>
    <recommendedName>
        <fullName evidence="3">YozE SAM-like domain-containing protein</fullName>
    </recommendedName>
</protein>
<dbReference type="EMBL" id="JACIJJ010000001">
    <property type="protein sequence ID" value="MBB5697191.1"/>
    <property type="molecule type" value="Genomic_DNA"/>
</dbReference>
<reference evidence="1 2" key="1">
    <citation type="submission" date="2020-08" db="EMBL/GenBank/DDBJ databases">
        <title>Genomic Encyclopedia of Type Strains, Phase IV (KMG-IV): sequencing the most valuable type-strain genomes for metagenomic binning, comparative biology and taxonomic classification.</title>
        <authorList>
            <person name="Goeker M."/>
        </authorList>
    </citation>
    <scope>NUCLEOTIDE SEQUENCE [LARGE SCALE GENOMIC DNA]</scope>
    <source>
        <strain evidence="1 2">DSM 27244</strain>
    </source>
</reference>
<dbReference type="AlphaFoldDB" id="A0A7W9AMU0"/>
<keyword evidence="2" id="KW-1185">Reference proteome</keyword>
<sequence length="147" mass="16760">MNKRSSHSPEITARRWHPEQPTARLPRFLAMSPSVSNRVFALIRPACQFQNEEGTCYVCGVASRPQEISMQDQQPRYAPRREPFGRWLLAQRSRGDWIDSLADAARADRAFPKDGDVEAVRLRMGQLGADPDMLEALEDAELHWLSL</sequence>
<evidence type="ECO:0008006" key="3">
    <source>
        <dbReference type="Google" id="ProtNLM"/>
    </source>
</evidence>
<accession>A0A7W9AMU0</accession>
<gene>
    <name evidence="1" type="ORF">FHR19_000516</name>
</gene>
<evidence type="ECO:0000313" key="1">
    <source>
        <dbReference type="EMBL" id="MBB5697191.1"/>
    </source>
</evidence>
<proteinExistence type="predicted"/>
<evidence type="ECO:0000313" key="2">
    <source>
        <dbReference type="Proteomes" id="UP000557739"/>
    </source>
</evidence>
<dbReference type="RefSeq" id="WP_246359261.1">
    <property type="nucleotide sequence ID" value="NZ_JACIJJ010000001.1"/>
</dbReference>